<dbReference type="SUPFAM" id="SSF55021">
    <property type="entry name" value="ACT-like"/>
    <property type="match status" value="2"/>
</dbReference>
<dbReference type="GO" id="GO:0004072">
    <property type="term" value="F:aspartate kinase activity"/>
    <property type="evidence" value="ECO:0007669"/>
    <property type="project" value="UniProtKB-EC"/>
</dbReference>
<evidence type="ECO:0000313" key="17">
    <source>
        <dbReference type="EMBL" id="MBF7115451.1"/>
    </source>
</evidence>
<dbReference type="InterPro" id="IPR035804">
    <property type="entry name" value="AKIII_YclM_N"/>
</dbReference>
<accession>A0AB73HGY1</accession>
<evidence type="ECO:0000256" key="12">
    <source>
        <dbReference type="ARBA" id="ARBA00047872"/>
    </source>
</evidence>
<dbReference type="Proteomes" id="UP001194632">
    <property type="component" value="Unassembled WGS sequence"/>
</dbReference>
<keyword evidence="9 13" id="KW-0067">ATP-binding</keyword>
<keyword evidence="6 14" id="KW-0808">Transferase</keyword>
<comment type="function">
    <text evidence="1">Catalyzes the phosphorylation of the beta-carboxyl group of aspartic acid with ATP to yield 4-phospho-L-aspartate, which is involved in the branched biosynthetic pathway leading to the biosynthesis of amino acids threonine, isoleucine and methionine.</text>
</comment>
<dbReference type="PANTHER" id="PTHR21499">
    <property type="entry name" value="ASPARTATE KINASE"/>
    <property type="match status" value="1"/>
</dbReference>
<dbReference type="SUPFAM" id="SSF53633">
    <property type="entry name" value="Carbamate kinase-like"/>
    <property type="match status" value="1"/>
</dbReference>
<evidence type="ECO:0000259" key="16">
    <source>
        <dbReference type="PROSITE" id="PS51671"/>
    </source>
</evidence>
<comment type="similarity">
    <text evidence="5 14">Belongs to the aspartokinase family.</text>
</comment>
<comment type="catalytic activity">
    <reaction evidence="12 14">
        <text>L-aspartate + ATP = 4-phospho-L-aspartate + ADP</text>
        <dbReference type="Rhea" id="RHEA:23776"/>
        <dbReference type="ChEBI" id="CHEBI:29991"/>
        <dbReference type="ChEBI" id="CHEBI:30616"/>
        <dbReference type="ChEBI" id="CHEBI:57535"/>
        <dbReference type="ChEBI" id="CHEBI:456216"/>
        <dbReference type="EC" id="2.7.2.4"/>
    </reaction>
</comment>
<protein>
    <recommendedName>
        <fullName evidence="14">Aspartokinase</fullName>
        <ecNumber evidence="14">2.7.2.4</ecNumber>
    </recommendedName>
</protein>
<evidence type="ECO:0000256" key="5">
    <source>
        <dbReference type="ARBA" id="ARBA00010122"/>
    </source>
</evidence>
<dbReference type="Pfam" id="PF00696">
    <property type="entry name" value="AA_kinase"/>
    <property type="match status" value="1"/>
</dbReference>
<evidence type="ECO:0000256" key="7">
    <source>
        <dbReference type="ARBA" id="ARBA00022741"/>
    </source>
</evidence>
<dbReference type="PROSITE" id="PS00324">
    <property type="entry name" value="ASPARTOKINASE"/>
    <property type="match status" value="1"/>
</dbReference>
<dbReference type="GO" id="GO:0009090">
    <property type="term" value="P:homoserine biosynthetic process"/>
    <property type="evidence" value="ECO:0007669"/>
    <property type="project" value="TreeGrafter"/>
</dbReference>
<sequence length="461" mass="51836">MVKVVKFGGSSLANAAQYQKVIEILRADPERRIVVVSAPGKRFKDDVKVTDLLIKYANASGENVKVARQAVLDRYQEIADAYHVSDSDFEQINVHLIDLANLHHANKACRLAHFKAAGERLNAILMALVLKKFNVTARFVDPKQLGIKAHGDYNNAILDQHSYAQIEAVCSNLLDEAEYLVVPGFYAYNQNGEVCTFSRGGSDITGAILARGFQAQLYENFTDVDSIYSADPKIIAQPHPIREMTYREMRELAYAGFSVFHDEAIIPAIEAQVPIVIKNTDHSNLPGTVIEPEQNYASDLEITGVASSSRFAALYIHKYLLNREVGFTLKLLKILYRYDISYEHMPSGIDDLTIIFNQNQITDEILPSLLSDIREELHTDQLEWIDDYAILMVVGEGMRDKVGVVDRIVNALARKQIGIQMINQGASRISTMLGVHQNQVNQAVREIYREFFKNKGRQTDD</sequence>
<keyword evidence="7 13" id="KW-0547">Nucleotide-binding</keyword>
<dbReference type="CDD" id="cd04245">
    <property type="entry name" value="AAK_AKiii-YclM-BS"/>
    <property type="match status" value="1"/>
</dbReference>
<keyword evidence="8 14" id="KW-0418">Kinase</keyword>
<dbReference type="RefSeq" id="WP_195749890.1">
    <property type="nucleotide sequence ID" value="NZ_JADOFP010000006.1"/>
</dbReference>
<evidence type="ECO:0000256" key="11">
    <source>
        <dbReference type="ARBA" id="ARBA00023154"/>
    </source>
</evidence>
<dbReference type="NCBIfam" id="NF006540">
    <property type="entry name" value="PRK09034.1"/>
    <property type="match status" value="1"/>
</dbReference>
<evidence type="ECO:0000256" key="6">
    <source>
        <dbReference type="ARBA" id="ARBA00022679"/>
    </source>
</evidence>
<feature type="domain" description="ACT" evidence="16">
    <location>
        <begin position="393"/>
        <end position="461"/>
    </location>
</feature>
<dbReference type="InterPro" id="IPR036393">
    <property type="entry name" value="AceGlu_kinase-like_sf"/>
</dbReference>
<dbReference type="EMBL" id="JADOFP010000006">
    <property type="protein sequence ID" value="MBF7115451.1"/>
    <property type="molecule type" value="Genomic_DNA"/>
</dbReference>
<evidence type="ECO:0000256" key="14">
    <source>
        <dbReference type="RuleBase" id="RU003448"/>
    </source>
</evidence>
<dbReference type="GO" id="GO:0005524">
    <property type="term" value="F:ATP binding"/>
    <property type="evidence" value="ECO:0007669"/>
    <property type="project" value="UniProtKB-KW"/>
</dbReference>
<gene>
    <name evidence="17" type="ORF">ITQ90_08195</name>
</gene>
<evidence type="ECO:0000256" key="4">
    <source>
        <dbReference type="ARBA" id="ARBA00005139"/>
    </source>
</evidence>
<dbReference type="InterPro" id="IPR001341">
    <property type="entry name" value="Asp_kinase"/>
</dbReference>
<dbReference type="InterPro" id="IPR005260">
    <property type="entry name" value="Asp_kin_monofn"/>
</dbReference>
<evidence type="ECO:0000256" key="2">
    <source>
        <dbReference type="ARBA" id="ARBA00004766"/>
    </source>
</evidence>
<dbReference type="AlphaFoldDB" id="A0AB73HGY1"/>
<dbReference type="InterPro" id="IPR054352">
    <property type="entry name" value="ACT_Aspartokinase"/>
</dbReference>
<dbReference type="PROSITE" id="PS51671">
    <property type="entry name" value="ACT"/>
    <property type="match status" value="1"/>
</dbReference>
<dbReference type="PIRSF" id="PIRSF000726">
    <property type="entry name" value="Asp_kin"/>
    <property type="match status" value="1"/>
</dbReference>
<dbReference type="CDD" id="cd04911">
    <property type="entry name" value="ACT_AKiii-YclM-BS_1"/>
    <property type="match status" value="1"/>
</dbReference>
<evidence type="ECO:0000256" key="10">
    <source>
        <dbReference type="ARBA" id="ARBA00022915"/>
    </source>
</evidence>
<organism evidence="17 18">
    <name type="scientific">Pediococcus pentosaceus</name>
    <dbReference type="NCBI Taxonomy" id="1255"/>
    <lineage>
        <taxon>Bacteria</taxon>
        <taxon>Bacillati</taxon>
        <taxon>Bacillota</taxon>
        <taxon>Bacilli</taxon>
        <taxon>Lactobacillales</taxon>
        <taxon>Lactobacillaceae</taxon>
        <taxon>Pediococcus</taxon>
    </lineage>
</organism>
<dbReference type="NCBIfam" id="TIGR00657">
    <property type="entry name" value="asp_kinases"/>
    <property type="match status" value="1"/>
</dbReference>
<evidence type="ECO:0000256" key="15">
    <source>
        <dbReference type="RuleBase" id="RU004249"/>
    </source>
</evidence>
<evidence type="ECO:0000256" key="9">
    <source>
        <dbReference type="ARBA" id="ARBA00022840"/>
    </source>
</evidence>
<evidence type="ECO:0000313" key="18">
    <source>
        <dbReference type="Proteomes" id="UP001194632"/>
    </source>
</evidence>
<dbReference type="InterPro" id="IPR002912">
    <property type="entry name" value="ACT_dom"/>
</dbReference>
<comment type="pathway">
    <text evidence="3 15">Amino-acid biosynthesis; L-methionine biosynthesis via de novo pathway; L-homoserine from L-aspartate: step 1/3.</text>
</comment>
<dbReference type="FunFam" id="3.30.2130.10:FF:000001">
    <property type="entry name" value="Bifunctional aspartokinase/homoserine dehydrogenase"/>
    <property type="match status" value="1"/>
</dbReference>
<dbReference type="InterPro" id="IPR042199">
    <property type="entry name" value="AsparK_Bifunc_asparK/hSer_DH"/>
</dbReference>
<dbReference type="InterPro" id="IPR045865">
    <property type="entry name" value="ACT-like_dom_sf"/>
</dbReference>
<comment type="caution">
    <text evidence="17">The sequence shown here is derived from an EMBL/GenBank/DDBJ whole genome shotgun (WGS) entry which is preliminary data.</text>
</comment>
<dbReference type="GO" id="GO:0005829">
    <property type="term" value="C:cytosol"/>
    <property type="evidence" value="ECO:0007669"/>
    <property type="project" value="TreeGrafter"/>
</dbReference>
<feature type="binding site" evidence="13">
    <location>
        <begin position="222"/>
        <end position="223"/>
    </location>
    <ligand>
        <name>ATP</name>
        <dbReference type="ChEBI" id="CHEBI:30616"/>
    </ligand>
</feature>
<dbReference type="Gene3D" id="3.30.2130.10">
    <property type="entry name" value="VC0802-like"/>
    <property type="match status" value="1"/>
</dbReference>
<dbReference type="InterPro" id="IPR018042">
    <property type="entry name" value="Aspartate_kinase_CS"/>
</dbReference>
<proteinExistence type="inferred from homology"/>
<dbReference type="GO" id="GO:0019877">
    <property type="term" value="P:diaminopimelate biosynthetic process"/>
    <property type="evidence" value="ECO:0007669"/>
    <property type="project" value="UniProtKB-KW"/>
</dbReference>
<dbReference type="GO" id="GO:0009089">
    <property type="term" value="P:lysine biosynthetic process via diaminopimelate"/>
    <property type="evidence" value="ECO:0007669"/>
    <property type="project" value="InterPro"/>
</dbReference>
<comment type="pathway">
    <text evidence="4 15">Amino-acid biosynthesis; L-threonine biosynthesis; L-threonine from L-aspartate: step 1/5.</text>
</comment>
<dbReference type="Pfam" id="PF22468">
    <property type="entry name" value="ACT_9"/>
    <property type="match status" value="1"/>
</dbReference>
<dbReference type="CDD" id="cd04916">
    <property type="entry name" value="ACT_AKiii-YclM-BS_2"/>
    <property type="match status" value="1"/>
</dbReference>
<evidence type="ECO:0000256" key="1">
    <source>
        <dbReference type="ARBA" id="ARBA00003121"/>
    </source>
</evidence>
<dbReference type="PANTHER" id="PTHR21499:SF67">
    <property type="entry name" value="ASPARTOKINASE 3"/>
    <property type="match status" value="1"/>
</dbReference>
<keyword evidence="11" id="KW-0457">Lysine biosynthesis</keyword>
<dbReference type="EC" id="2.7.2.4" evidence="14"/>
<keyword evidence="15" id="KW-0028">Amino-acid biosynthesis</keyword>
<evidence type="ECO:0000256" key="13">
    <source>
        <dbReference type="PIRSR" id="PIRSR000726-1"/>
    </source>
</evidence>
<feature type="binding site" evidence="13">
    <location>
        <position position="228"/>
    </location>
    <ligand>
        <name>ATP</name>
        <dbReference type="ChEBI" id="CHEBI:30616"/>
    </ligand>
</feature>
<dbReference type="Gene3D" id="1.20.120.1320">
    <property type="entry name" value="Aspartokinase, catalytic domain"/>
    <property type="match status" value="1"/>
</dbReference>
<comment type="pathway">
    <text evidence="2 15">Amino-acid biosynthesis; L-lysine biosynthesis via DAP pathway; (S)-tetrahydrodipicolinate from L-aspartate: step 1/4.</text>
</comment>
<reference evidence="17" key="1">
    <citation type="submission" date="2020-11" db="EMBL/GenBank/DDBJ databases">
        <title>Antibiotic susceptibility profiles of Pediococcus pentosaceus from various origins and their implications for the safety assessment of strains with food-technology applications.</title>
        <authorList>
            <person name="Shani N."/>
            <person name="Oberhaensli S."/>
            <person name="Arias E."/>
        </authorList>
    </citation>
    <scope>NUCLEOTIDE SEQUENCE</scope>
    <source>
        <strain evidence="17">FAM 24207</strain>
    </source>
</reference>
<evidence type="ECO:0000256" key="3">
    <source>
        <dbReference type="ARBA" id="ARBA00004986"/>
    </source>
</evidence>
<dbReference type="Gene3D" id="3.40.1160.10">
    <property type="entry name" value="Acetylglutamate kinase-like"/>
    <property type="match status" value="1"/>
</dbReference>
<name>A0AB73HGY1_PEDPE</name>
<keyword evidence="10" id="KW-0220">Diaminopimelate biosynthesis</keyword>
<dbReference type="InterPro" id="IPR001048">
    <property type="entry name" value="Asp/Glu/Uridylate_kinase"/>
</dbReference>
<evidence type="ECO:0000256" key="8">
    <source>
        <dbReference type="ARBA" id="ARBA00022777"/>
    </source>
</evidence>